<accession>A0ABY6K8V6</accession>
<proteinExistence type="predicted"/>
<evidence type="ECO:0000313" key="7">
    <source>
        <dbReference type="Proteomes" id="UP001235939"/>
    </source>
</evidence>
<name>A0ABY6K8V6_9ARAC</name>
<protein>
    <submittedName>
        <fullName evidence="6">EDF1</fullName>
    </submittedName>
</protein>
<dbReference type="InterPro" id="IPR010982">
    <property type="entry name" value="Lambda_DNA-bd_dom_sf"/>
</dbReference>
<dbReference type="PANTHER" id="PTHR10245:SF15">
    <property type="entry name" value="ENDOTHELIAL DIFFERENTIATION-RELATED FACTOR 1"/>
    <property type="match status" value="1"/>
</dbReference>
<dbReference type="Proteomes" id="UP001235939">
    <property type="component" value="Chromosome 03"/>
</dbReference>
<organism evidence="6 7">
    <name type="scientific">Cordylochernes scorpioides</name>
    <dbReference type="NCBI Taxonomy" id="51811"/>
    <lineage>
        <taxon>Eukaryota</taxon>
        <taxon>Metazoa</taxon>
        <taxon>Ecdysozoa</taxon>
        <taxon>Arthropoda</taxon>
        <taxon>Chelicerata</taxon>
        <taxon>Arachnida</taxon>
        <taxon>Pseudoscorpiones</taxon>
        <taxon>Cheliferoidea</taxon>
        <taxon>Chernetidae</taxon>
        <taxon>Cordylochernes</taxon>
    </lineage>
</organism>
<evidence type="ECO:0000256" key="2">
    <source>
        <dbReference type="ARBA" id="ARBA00023125"/>
    </source>
</evidence>
<keyword evidence="7" id="KW-1185">Reference proteome</keyword>
<evidence type="ECO:0000256" key="4">
    <source>
        <dbReference type="SAM" id="MobiDB-lite"/>
    </source>
</evidence>
<dbReference type="PANTHER" id="PTHR10245">
    <property type="entry name" value="ENDOTHELIAL DIFFERENTIATION-RELATED FACTOR 1 MULTIPROTEIN BRIDGING FACTOR 1"/>
    <property type="match status" value="1"/>
</dbReference>
<feature type="region of interest" description="Disordered" evidence="4">
    <location>
        <begin position="138"/>
        <end position="167"/>
    </location>
</feature>
<dbReference type="SUPFAM" id="SSF47413">
    <property type="entry name" value="lambda repressor-like DNA-binding domains"/>
    <property type="match status" value="1"/>
</dbReference>
<dbReference type="Pfam" id="PF08523">
    <property type="entry name" value="MBF1"/>
    <property type="match status" value="1"/>
</dbReference>
<gene>
    <name evidence="6" type="ORF">LAZ67_3003739</name>
</gene>
<feature type="domain" description="HTH cro/C1-type" evidence="5">
    <location>
        <begin position="81"/>
        <end position="134"/>
    </location>
</feature>
<dbReference type="PROSITE" id="PS50943">
    <property type="entry name" value="HTH_CROC1"/>
    <property type="match status" value="1"/>
</dbReference>
<feature type="compositionally biased region" description="Polar residues" evidence="4">
    <location>
        <begin position="22"/>
        <end position="33"/>
    </location>
</feature>
<evidence type="ECO:0000313" key="6">
    <source>
        <dbReference type="EMBL" id="UYV65262.1"/>
    </source>
</evidence>
<dbReference type="Pfam" id="PF01381">
    <property type="entry name" value="HTH_3"/>
    <property type="match status" value="1"/>
</dbReference>
<keyword evidence="2" id="KW-0238">DNA-binding</keyword>
<evidence type="ECO:0000256" key="1">
    <source>
        <dbReference type="ARBA" id="ARBA00023015"/>
    </source>
</evidence>
<dbReference type="InterPro" id="IPR001387">
    <property type="entry name" value="Cro/C1-type_HTH"/>
</dbReference>
<keyword evidence="1" id="KW-0805">Transcription regulation</keyword>
<evidence type="ECO:0000259" key="5">
    <source>
        <dbReference type="PROSITE" id="PS50943"/>
    </source>
</evidence>
<dbReference type="CDD" id="cd00093">
    <property type="entry name" value="HTH_XRE"/>
    <property type="match status" value="1"/>
</dbReference>
<dbReference type="InterPro" id="IPR013729">
    <property type="entry name" value="MBF1_N"/>
</dbReference>
<sequence length="167" mass="18618">MAESDWDTVTYLRKKPPKAGQLRTQQAINQAQRQGAAIETTKKYNAGTNKQHSITRNTAKLDRETEELHHETVGLDVGRLIQQGRQNKGLTQKDLATRINEKQQVINEYEAGKAVPNQQILSKIERIIGERSYSSKLGAGMKLRGKEKGQPLEPKAPPAAAPVRGRK</sequence>
<keyword evidence="3" id="KW-0804">Transcription</keyword>
<dbReference type="SMART" id="SM00530">
    <property type="entry name" value="HTH_XRE"/>
    <property type="match status" value="1"/>
</dbReference>
<feature type="region of interest" description="Disordered" evidence="4">
    <location>
        <begin position="1"/>
        <end position="36"/>
    </location>
</feature>
<evidence type="ECO:0000256" key="3">
    <source>
        <dbReference type="ARBA" id="ARBA00023163"/>
    </source>
</evidence>
<dbReference type="Gene3D" id="1.10.260.40">
    <property type="entry name" value="lambda repressor-like DNA-binding domains"/>
    <property type="match status" value="1"/>
</dbReference>
<dbReference type="EMBL" id="CP092865">
    <property type="protein sequence ID" value="UYV65262.1"/>
    <property type="molecule type" value="Genomic_DNA"/>
</dbReference>
<reference evidence="6 7" key="1">
    <citation type="submission" date="2022-01" db="EMBL/GenBank/DDBJ databases">
        <title>A chromosomal length assembly of Cordylochernes scorpioides.</title>
        <authorList>
            <person name="Zeh D."/>
            <person name="Zeh J."/>
        </authorList>
    </citation>
    <scope>NUCLEOTIDE SEQUENCE [LARGE SCALE GENOMIC DNA]</scope>
    <source>
        <strain evidence="6">IN4F17</strain>
        <tissue evidence="6">Whole Body</tissue>
    </source>
</reference>